<dbReference type="EMBL" id="QPJO01000018">
    <property type="protein sequence ID" value="RCW89705.1"/>
    <property type="molecule type" value="Genomic_DNA"/>
</dbReference>
<name>A0A368ZAC5_9FLAO</name>
<gene>
    <name evidence="1" type="ORF">DFQ08_1183</name>
</gene>
<reference evidence="1 2" key="1">
    <citation type="submission" date="2018-07" db="EMBL/GenBank/DDBJ databases">
        <title>Genomic Encyclopedia of Type Strains, Phase III (KMG-III): the genomes of soil and plant-associated and newly described type strains.</title>
        <authorList>
            <person name="Whitman W."/>
        </authorList>
    </citation>
    <scope>NUCLEOTIDE SEQUENCE [LARGE SCALE GENOMIC DNA]</scope>
    <source>
        <strain evidence="1 2">CECT 7958</strain>
    </source>
</reference>
<sequence>MKNLILLLCFIPISVIGQDRTYSFHSFSDGATINTVSDTLSFEILNDNYKNRDSTFIMNDEKICFIDEDFAVIRKKLFLTNKKFKFKKKLFSNKTKVIDLETGVSLIDFEVDFKNNMLYAFINEDIKFQYNSKEWKIIEHFGFFKQLKYIYFNSNNEDVKDSVIIGLIAGLL</sequence>
<dbReference type="OrthoDB" id="9831255at2"/>
<evidence type="ECO:0000313" key="1">
    <source>
        <dbReference type="EMBL" id="RCW89705.1"/>
    </source>
</evidence>
<dbReference type="AlphaFoldDB" id="A0A368ZAC5"/>
<organism evidence="1 2">
    <name type="scientific">Winogradskyella arenosi</name>
    <dbReference type="NCBI Taxonomy" id="533325"/>
    <lineage>
        <taxon>Bacteria</taxon>
        <taxon>Pseudomonadati</taxon>
        <taxon>Bacteroidota</taxon>
        <taxon>Flavobacteriia</taxon>
        <taxon>Flavobacteriales</taxon>
        <taxon>Flavobacteriaceae</taxon>
        <taxon>Winogradskyella</taxon>
    </lineage>
</organism>
<keyword evidence="2" id="KW-1185">Reference proteome</keyword>
<evidence type="ECO:0000313" key="2">
    <source>
        <dbReference type="Proteomes" id="UP000253436"/>
    </source>
</evidence>
<dbReference type="RefSeq" id="WP_114311039.1">
    <property type="nucleotide sequence ID" value="NZ_QPJO01000018.1"/>
</dbReference>
<accession>A0A368ZAC5</accession>
<protein>
    <submittedName>
        <fullName evidence="1">Uncharacterized protein</fullName>
    </submittedName>
</protein>
<comment type="caution">
    <text evidence="1">The sequence shown here is derived from an EMBL/GenBank/DDBJ whole genome shotgun (WGS) entry which is preliminary data.</text>
</comment>
<dbReference type="Proteomes" id="UP000253436">
    <property type="component" value="Unassembled WGS sequence"/>
</dbReference>
<proteinExistence type="predicted"/>